<accession>A0A0S2FCK7</accession>
<dbReference type="RefSeq" id="WP_057918360.1">
    <property type="nucleotide sequence ID" value="NZ_CP011129.1"/>
</dbReference>
<feature type="signal peptide" evidence="1">
    <location>
        <begin position="1"/>
        <end position="22"/>
    </location>
</feature>
<dbReference type="EMBL" id="CP011129">
    <property type="protein sequence ID" value="ALN81258.1"/>
    <property type="molecule type" value="Genomic_DNA"/>
</dbReference>
<dbReference type="PATRIC" id="fig|84531.8.peg.3139"/>
<evidence type="ECO:0000256" key="1">
    <source>
        <dbReference type="SAM" id="SignalP"/>
    </source>
</evidence>
<sequence length="132" mass="13750">MSRGLVAVVLALALLIAQGGCAASRDYTSLPLSHAPKPGERAFLEVELGALPSGHEVEVSSDTGRRLGVISPHAIRPGRSAGTYTLPLPADAVRGASLHVRIRITRADAAPREAAADEVRGVRVILSGDQSR</sequence>
<dbReference type="eggNOG" id="ENOG50336HE">
    <property type="taxonomic scope" value="Bacteria"/>
</dbReference>
<dbReference type="STRING" id="84531.LA76x_3130"/>
<protein>
    <recommendedName>
        <fullName evidence="4">Lipoprotein</fullName>
    </recommendedName>
</protein>
<evidence type="ECO:0000313" key="2">
    <source>
        <dbReference type="EMBL" id="ALN81258.1"/>
    </source>
</evidence>
<feature type="chain" id="PRO_5006597077" description="Lipoprotein" evidence="1">
    <location>
        <begin position="23"/>
        <end position="132"/>
    </location>
</feature>
<gene>
    <name evidence="2" type="ORF">LA76x_3130</name>
</gene>
<evidence type="ECO:0008006" key="4">
    <source>
        <dbReference type="Google" id="ProtNLM"/>
    </source>
</evidence>
<dbReference type="KEGG" id="lab:LA76x_3130"/>
<reference evidence="2 3" key="1">
    <citation type="journal article" date="2015" name="BMC Genomics">
        <title>Comparative genomics and metabolic profiling of the genus Lysobacter.</title>
        <authorList>
            <person name="de Bruijn I."/>
            <person name="Cheng X."/>
            <person name="de Jager V."/>
            <person name="Exposito R.G."/>
            <person name="Watrous J."/>
            <person name="Patel N."/>
            <person name="Postma J."/>
            <person name="Dorrestein P.C."/>
            <person name="Kobayashi D."/>
            <person name="Raaijmakers J.M."/>
        </authorList>
    </citation>
    <scope>NUCLEOTIDE SEQUENCE [LARGE SCALE GENOMIC DNA]</scope>
    <source>
        <strain evidence="2 3">76</strain>
    </source>
</reference>
<dbReference type="AlphaFoldDB" id="A0A0S2FCK7"/>
<name>A0A0S2FCK7_LYSAN</name>
<organism evidence="2 3">
    <name type="scientific">Lysobacter antibioticus</name>
    <dbReference type="NCBI Taxonomy" id="84531"/>
    <lineage>
        <taxon>Bacteria</taxon>
        <taxon>Pseudomonadati</taxon>
        <taxon>Pseudomonadota</taxon>
        <taxon>Gammaproteobacteria</taxon>
        <taxon>Lysobacterales</taxon>
        <taxon>Lysobacteraceae</taxon>
        <taxon>Lysobacter</taxon>
    </lineage>
</organism>
<dbReference type="Proteomes" id="UP000060787">
    <property type="component" value="Chromosome"/>
</dbReference>
<proteinExistence type="predicted"/>
<evidence type="ECO:0000313" key="3">
    <source>
        <dbReference type="Proteomes" id="UP000060787"/>
    </source>
</evidence>
<keyword evidence="3" id="KW-1185">Reference proteome</keyword>
<keyword evidence="1" id="KW-0732">Signal</keyword>